<sequence>MTGAAAGVAFVITSCFAPYPPVQRIRELQPLLAKWSIGAPPRSQHVSEEDYCKGLINRLAVRIAAITQLREMRTSGVSPAASYSVYPGLSHVLNPLVTQSGSISPSAQQRASFGTVSPGTTDASGMRESRVARRSFLAPYSPVMPPPGRDSKGASVVVWQDAVMPFAGHASRSASLEKRLRSASVSTGEEAAAVPTAASNDAHSRRTHSPSVVKSSGSRT</sequence>
<evidence type="ECO:0000313" key="2">
    <source>
        <dbReference type="EMBL" id="KAK7199573.1"/>
    </source>
</evidence>
<gene>
    <name evidence="2" type="ORF">NESM_000936600</name>
</gene>
<feature type="compositionally biased region" description="Polar residues" evidence="1">
    <location>
        <begin position="209"/>
        <end position="220"/>
    </location>
</feature>
<evidence type="ECO:0000256" key="1">
    <source>
        <dbReference type="SAM" id="MobiDB-lite"/>
    </source>
</evidence>
<dbReference type="EMBL" id="JAECZO010000659">
    <property type="protein sequence ID" value="KAK7199573.1"/>
    <property type="molecule type" value="Genomic_DNA"/>
</dbReference>
<feature type="region of interest" description="Disordered" evidence="1">
    <location>
        <begin position="108"/>
        <end position="129"/>
    </location>
</feature>
<evidence type="ECO:0000313" key="3">
    <source>
        <dbReference type="Proteomes" id="UP001430356"/>
    </source>
</evidence>
<comment type="caution">
    <text evidence="2">The sequence shown here is derived from an EMBL/GenBank/DDBJ whole genome shotgun (WGS) entry which is preliminary data.</text>
</comment>
<name>A0AAW0F057_9TRYP</name>
<accession>A0AAW0F057</accession>
<proteinExistence type="predicted"/>
<reference evidence="2 3" key="1">
    <citation type="journal article" date="2021" name="MBio">
        <title>A New Model Trypanosomatid, Novymonas esmeraldas: Genomic Perception of Its 'Candidatus Pandoraea novymonadis' Endosymbiont.</title>
        <authorList>
            <person name="Zakharova A."/>
            <person name="Saura A."/>
            <person name="Butenko A."/>
            <person name="Podesvova L."/>
            <person name="Warmusova S."/>
            <person name="Kostygov A.Y."/>
            <person name="Nenarokova A."/>
            <person name="Lukes J."/>
            <person name="Opperdoes F.R."/>
            <person name="Yurchenko V."/>
        </authorList>
    </citation>
    <scope>NUCLEOTIDE SEQUENCE [LARGE SCALE GENOMIC DNA]</scope>
    <source>
        <strain evidence="2 3">E262AT.01</strain>
    </source>
</reference>
<organism evidence="2 3">
    <name type="scientific">Novymonas esmeraldas</name>
    <dbReference type="NCBI Taxonomy" id="1808958"/>
    <lineage>
        <taxon>Eukaryota</taxon>
        <taxon>Discoba</taxon>
        <taxon>Euglenozoa</taxon>
        <taxon>Kinetoplastea</taxon>
        <taxon>Metakinetoplastina</taxon>
        <taxon>Trypanosomatida</taxon>
        <taxon>Trypanosomatidae</taxon>
        <taxon>Novymonas</taxon>
    </lineage>
</organism>
<dbReference type="Proteomes" id="UP001430356">
    <property type="component" value="Unassembled WGS sequence"/>
</dbReference>
<dbReference type="AlphaFoldDB" id="A0AAW0F057"/>
<feature type="region of interest" description="Disordered" evidence="1">
    <location>
        <begin position="171"/>
        <end position="220"/>
    </location>
</feature>
<feature type="compositionally biased region" description="Polar residues" evidence="1">
    <location>
        <begin position="108"/>
        <end position="123"/>
    </location>
</feature>
<protein>
    <submittedName>
        <fullName evidence="2">Uncharacterized protein</fullName>
    </submittedName>
</protein>
<keyword evidence="3" id="KW-1185">Reference proteome</keyword>